<reference evidence="3 4" key="1">
    <citation type="submission" date="2018-06" db="EMBL/GenBank/DDBJ databases">
        <title>Mucibacter soli gen. nov., sp. nov., a new member of the family Chitinophagaceae producing mucin.</title>
        <authorList>
            <person name="Kim M.-K."/>
            <person name="Park S."/>
            <person name="Kim T.-S."/>
            <person name="Joung Y."/>
            <person name="Han J.-H."/>
            <person name="Kim S.B."/>
        </authorList>
    </citation>
    <scope>NUCLEOTIDE SEQUENCE [LARGE SCALE GENOMIC DNA]</scope>
    <source>
        <strain evidence="3 4">R1-15</strain>
    </source>
</reference>
<dbReference type="AlphaFoldDB" id="A0A2W2AAJ8"/>
<name>A0A2W2AAJ8_9BACT</name>
<sequence length="206" mass="22669">MKSNKLILGILLALSPVFSFAQMPKLQLGIKAGVNLSKLNGDNWDGGYKTNLLGGVEAGFYGPHIGISAEAFFNQSSYVTGDNFHDIYHQYYNNVGDSLKQGTFRVSYMSIPVLFNFKLLNLLWVQVGPQFNGVVGVKDVNNIVHDAKDLFKGGDISGVAGVRLNLPFHLSVGARYVFGLTELNAQSVGDSWKQRNIQIHLTYNLL</sequence>
<comment type="caution">
    <text evidence="3">The sequence shown here is derived from an EMBL/GenBank/DDBJ whole genome shotgun (WGS) entry which is preliminary data.</text>
</comment>
<keyword evidence="4" id="KW-1185">Reference proteome</keyword>
<evidence type="ECO:0000259" key="2">
    <source>
        <dbReference type="Pfam" id="PF13568"/>
    </source>
</evidence>
<feature type="domain" description="Outer membrane protein beta-barrel" evidence="2">
    <location>
        <begin position="20"/>
        <end position="182"/>
    </location>
</feature>
<evidence type="ECO:0000313" key="3">
    <source>
        <dbReference type="EMBL" id="PZF72415.1"/>
    </source>
</evidence>
<proteinExistence type="predicted"/>
<dbReference type="EMBL" id="QKTW01000018">
    <property type="protein sequence ID" value="PZF72415.1"/>
    <property type="molecule type" value="Genomic_DNA"/>
</dbReference>
<accession>A0A2W2AAJ8</accession>
<dbReference type="Pfam" id="PF13568">
    <property type="entry name" value="OMP_b-brl_2"/>
    <property type="match status" value="1"/>
</dbReference>
<evidence type="ECO:0000313" key="4">
    <source>
        <dbReference type="Proteomes" id="UP000248745"/>
    </source>
</evidence>
<keyword evidence="1" id="KW-0732">Signal</keyword>
<feature type="signal peptide" evidence="1">
    <location>
        <begin position="1"/>
        <end position="21"/>
    </location>
</feature>
<feature type="chain" id="PRO_5016154624" description="Outer membrane protein beta-barrel domain-containing protein" evidence="1">
    <location>
        <begin position="22"/>
        <end position="206"/>
    </location>
</feature>
<gene>
    <name evidence="3" type="ORF">DN068_13765</name>
</gene>
<evidence type="ECO:0000256" key="1">
    <source>
        <dbReference type="SAM" id="SignalP"/>
    </source>
</evidence>
<protein>
    <recommendedName>
        <fullName evidence="2">Outer membrane protein beta-barrel domain-containing protein</fullName>
    </recommendedName>
</protein>
<dbReference type="Proteomes" id="UP000248745">
    <property type="component" value="Unassembled WGS sequence"/>
</dbReference>
<dbReference type="OrthoDB" id="947434at2"/>
<dbReference type="InterPro" id="IPR025665">
    <property type="entry name" value="Beta-barrel_OMP_2"/>
</dbReference>
<organism evidence="3 4">
    <name type="scientific">Taibaiella soli</name>
    <dbReference type="NCBI Taxonomy" id="1649169"/>
    <lineage>
        <taxon>Bacteria</taxon>
        <taxon>Pseudomonadati</taxon>
        <taxon>Bacteroidota</taxon>
        <taxon>Chitinophagia</taxon>
        <taxon>Chitinophagales</taxon>
        <taxon>Chitinophagaceae</taxon>
        <taxon>Taibaiella</taxon>
    </lineage>
</organism>
<dbReference type="RefSeq" id="WP_110999510.1">
    <property type="nucleotide sequence ID" value="NZ_QKTW01000018.1"/>
</dbReference>